<evidence type="ECO:0000256" key="1">
    <source>
        <dbReference type="ARBA" id="ARBA00004123"/>
    </source>
</evidence>
<dbReference type="AlphaFoldDB" id="A0A3Q0JK73"/>
<keyword evidence="3" id="KW-0804">Transcription</keyword>
<feature type="compositionally biased region" description="Low complexity" evidence="5">
    <location>
        <begin position="9"/>
        <end position="52"/>
    </location>
</feature>
<dbReference type="GeneID" id="103520213"/>
<dbReference type="InterPro" id="IPR004855">
    <property type="entry name" value="TFIIA_asu/bsu"/>
</dbReference>
<dbReference type="SUPFAM" id="SSF50978">
    <property type="entry name" value="WD40 repeat-like"/>
    <property type="match status" value="1"/>
</dbReference>
<dbReference type="SUPFAM" id="SSF50784">
    <property type="entry name" value="Transcription factor IIA (TFIIA), beta-barrel domain"/>
    <property type="match status" value="2"/>
</dbReference>
<accession>A0A3Q0JK73</accession>
<dbReference type="Pfam" id="PF03153">
    <property type="entry name" value="TFIIA"/>
    <property type="match status" value="2"/>
</dbReference>
<evidence type="ECO:0000256" key="2">
    <source>
        <dbReference type="ARBA" id="ARBA00010059"/>
    </source>
</evidence>
<proteinExistence type="inferred from homology"/>
<dbReference type="SMART" id="SM01371">
    <property type="entry name" value="TFIIA"/>
    <property type="match status" value="2"/>
</dbReference>
<keyword evidence="4" id="KW-0539">Nucleus</keyword>
<dbReference type="Gene3D" id="2.30.18.10">
    <property type="entry name" value="Transcription factor IIA (TFIIA), beta-barrel domain"/>
    <property type="match status" value="2"/>
</dbReference>
<gene>
    <name evidence="7" type="primary">LOC103520213</name>
</gene>
<dbReference type="CDD" id="cd07976">
    <property type="entry name" value="TFIIA_alpha_beta_like"/>
    <property type="match status" value="2"/>
</dbReference>
<dbReference type="RefSeq" id="XP_026687225.1">
    <property type="nucleotide sequence ID" value="XM_026831424.1"/>
</dbReference>
<dbReference type="KEGG" id="dci:103520213"/>
<dbReference type="InterPro" id="IPR009088">
    <property type="entry name" value="TFIIA_b-brl"/>
</dbReference>
<evidence type="ECO:0000313" key="7">
    <source>
        <dbReference type="RefSeq" id="XP_026687225.1"/>
    </source>
</evidence>
<keyword evidence="6" id="KW-1185">Reference proteome</keyword>
<dbReference type="STRING" id="121845.A0A3Q0JK73"/>
<feature type="region of interest" description="Disordered" evidence="5">
    <location>
        <begin position="458"/>
        <end position="533"/>
    </location>
</feature>
<feature type="region of interest" description="Disordered" evidence="5">
    <location>
        <begin position="166"/>
        <end position="232"/>
    </location>
</feature>
<dbReference type="PaxDb" id="121845-A0A3Q0JK73"/>
<dbReference type="PANTHER" id="PTHR12694:SF8">
    <property type="entry name" value="TRANSCRIPTION INITIATION FACTOR IIA SUBUNIT 1"/>
    <property type="match status" value="1"/>
</dbReference>
<dbReference type="GO" id="GO:0005672">
    <property type="term" value="C:transcription factor TFIIA complex"/>
    <property type="evidence" value="ECO:0007669"/>
    <property type="project" value="InterPro"/>
</dbReference>
<dbReference type="InterPro" id="IPR036322">
    <property type="entry name" value="WD40_repeat_dom_sf"/>
</dbReference>
<evidence type="ECO:0000256" key="4">
    <source>
        <dbReference type="ARBA" id="ARBA00023242"/>
    </source>
</evidence>
<feature type="compositionally biased region" description="Acidic residues" evidence="5">
    <location>
        <begin position="177"/>
        <end position="232"/>
    </location>
</feature>
<dbReference type="Proteomes" id="UP000079169">
    <property type="component" value="Unplaced"/>
</dbReference>
<feature type="compositionally biased region" description="Acidic residues" evidence="5">
    <location>
        <begin position="479"/>
        <end position="531"/>
    </location>
</feature>
<dbReference type="InterPro" id="IPR015943">
    <property type="entry name" value="WD40/YVTN_repeat-like_dom_sf"/>
</dbReference>
<name>A0A3Q0JK73_DIACI</name>
<dbReference type="InterPro" id="IPR016024">
    <property type="entry name" value="ARM-type_fold"/>
</dbReference>
<evidence type="ECO:0000256" key="3">
    <source>
        <dbReference type="ARBA" id="ARBA00023163"/>
    </source>
</evidence>
<evidence type="ECO:0000313" key="6">
    <source>
        <dbReference type="Proteomes" id="UP000079169"/>
    </source>
</evidence>
<dbReference type="PANTHER" id="PTHR12694">
    <property type="entry name" value="TRANSCRIPTION INITIATION FACTOR IIA SUBUNIT 1"/>
    <property type="match status" value="1"/>
</dbReference>
<organism evidence="6 7">
    <name type="scientific">Diaphorina citri</name>
    <name type="common">Asian citrus psyllid</name>
    <dbReference type="NCBI Taxonomy" id="121845"/>
    <lineage>
        <taxon>Eukaryota</taxon>
        <taxon>Metazoa</taxon>
        <taxon>Ecdysozoa</taxon>
        <taxon>Arthropoda</taxon>
        <taxon>Hexapoda</taxon>
        <taxon>Insecta</taxon>
        <taxon>Pterygota</taxon>
        <taxon>Neoptera</taxon>
        <taxon>Paraneoptera</taxon>
        <taxon>Hemiptera</taxon>
        <taxon>Sternorrhyncha</taxon>
        <taxon>Psylloidea</taxon>
        <taxon>Psyllidae</taxon>
        <taxon>Diaphorininae</taxon>
        <taxon>Diaphorina</taxon>
    </lineage>
</organism>
<protein>
    <submittedName>
        <fullName evidence="7">Uncharacterized protein LOC103520213</fullName>
    </submittedName>
</protein>
<reference evidence="7" key="1">
    <citation type="submission" date="2025-08" db="UniProtKB">
        <authorList>
            <consortium name="RefSeq"/>
        </authorList>
    </citation>
    <scope>IDENTIFICATION</scope>
</reference>
<dbReference type="FunFam" id="2.30.18.10:FF:000002">
    <property type="entry name" value="Transcription initiation factor IIA subunit 1"/>
    <property type="match status" value="1"/>
</dbReference>
<feature type="region of interest" description="Disordered" evidence="5">
    <location>
        <begin position="1"/>
        <end position="67"/>
    </location>
</feature>
<dbReference type="Gene3D" id="2.130.10.10">
    <property type="entry name" value="YVTN repeat-like/Quinoprotein amine dehydrogenase"/>
    <property type="match status" value="1"/>
</dbReference>
<dbReference type="GO" id="GO:0006367">
    <property type="term" value="P:transcription initiation at RNA polymerase II promoter"/>
    <property type="evidence" value="ECO:0007669"/>
    <property type="project" value="InterPro"/>
</dbReference>
<sequence length="580" mass="65178">MKTHKLPDQKTVQVYQQPRQQTQQQQPQQSQPPIQQQQQPVKHQQAVSQHQQVPPPPQQQQAPSSNLNSLAQDLNKKIPIQITLPAQHGSTNREGRVVTIQVPASTLQGNQLQSVLGGSVITAAMSVPTDVATVLLQQHVDNVVLLQQQQAQQQQLQQQQLDTKPVFPQYDGAHDTSDDDDDDDDDDKDDDDEDDDDDDQDIDDDDDENEENEGIEDEPLNSSDDVSEEDPALFDTDNIVVCQYDKITRSRNKWKFYLKDGIMNLNGKDFVFLKANGDADCHRNKTMRLYDTSHSDYTLLRKINGLDVGWSIIDTAFSSDGNMFAYSSWSENGCPSYNLNVTFCRDSYGYIKGHGDDVNTVCFADESSNILYSGGDDGLCKSLENAQVDNFAVVNFVTTLQSLILGQTNYLVARLEAGGSVITAAMSVPTDVATVLLQQHVDNVVLLQQQQAQQQQLQQQQQLDTKPVFPQYDGAHDTSDDDDDDDDDDKDDDDEDDDDDDQDIDDDDDENEENEDEPLNSSDDVSEEDPALFDTDNIVVCQYDKITRSRNKWKFYLKDGIMNLNGKDFVFLKANGDADW</sequence>
<comment type="similarity">
    <text evidence="2">Belongs to the TFIIA subunit 1 family.</text>
</comment>
<comment type="subcellular location">
    <subcellularLocation>
        <location evidence="1">Nucleus</location>
    </subcellularLocation>
</comment>
<dbReference type="SUPFAM" id="SSF48371">
    <property type="entry name" value="ARM repeat"/>
    <property type="match status" value="1"/>
</dbReference>
<evidence type="ECO:0000256" key="5">
    <source>
        <dbReference type="SAM" id="MobiDB-lite"/>
    </source>
</evidence>